<accession>A0A8J8NKL3</accession>
<gene>
    <name evidence="2" type="ORF">FGO68_gene16320</name>
</gene>
<evidence type="ECO:0000313" key="2">
    <source>
        <dbReference type="EMBL" id="TNV76305.1"/>
    </source>
</evidence>
<sequence>MRSLFVALAAIFASANSMEGFLLYPSTNNLDETEILVDYNVSLPCGACVRGGYFFCRPTAEEPESKCCEPFDISCWRDIIFNQRCMNSDWKDQFYSLFNWCGSIQAKAQCGQNTTITLDGIGNSTNINIESLDYGESCTYGLVSQCGYPKLEIDRTDLDVVVAYLNTSSEWKWNDTSFRFPQKWTQALQAAGDKIRYIYGNWSAEGRDESCGKNRTIIVTITNLNKAKGEMVTASQVKNVGVTFSSVSESGFMTSLSYLAVLLSFAFLLY</sequence>
<evidence type="ECO:0000256" key="1">
    <source>
        <dbReference type="SAM" id="SignalP"/>
    </source>
</evidence>
<dbReference type="EMBL" id="RRYP01013830">
    <property type="protein sequence ID" value="TNV76305.1"/>
    <property type="molecule type" value="Genomic_DNA"/>
</dbReference>
<keyword evidence="1" id="KW-0732">Signal</keyword>
<proteinExistence type="predicted"/>
<comment type="caution">
    <text evidence="2">The sequence shown here is derived from an EMBL/GenBank/DDBJ whole genome shotgun (WGS) entry which is preliminary data.</text>
</comment>
<name>A0A8J8NKL3_HALGN</name>
<keyword evidence="3" id="KW-1185">Reference proteome</keyword>
<feature type="signal peptide" evidence="1">
    <location>
        <begin position="1"/>
        <end position="17"/>
    </location>
</feature>
<dbReference type="Proteomes" id="UP000785679">
    <property type="component" value="Unassembled WGS sequence"/>
</dbReference>
<reference evidence="2" key="1">
    <citation type="submission" date="2019-06" db="EMBL/GenBank/DDBJ databases">
        <authorList>
            <person name="Zheng W."/>
        </authorList>
    </citation>
    <scope>NUCLEOTIDE SEQUENCE</scope>
    <source>
        <strain evidence="2">QDHG01</strain>
    </source>
</reference>
<feature type="chain" id="PRO_5035192523" evidence="1">
    <location>
        <begin position="18"/>
        <end position="270"/>
    </location>
</feature>
<dbReference type="AlphaFoldDB" id="A0A8J8NKL3"/>
<protein>
    <submittedName>
        <fullName evidence="2">Uncharacterized protein</fullName>
    </submittedName>
</protein>
<evidence type="ECO:0000313" key="3">
    <source>
        <dbReference type="Proteomes" id="UP000785679"/>
    </source>
</evidence>
<organism evidence="2 3">
    <name type="scientific">Halteria grandinella</name>
    <dbReference type="NCBI Taxonomy" id="5974"/>
    <lineage>
        <taxon>Eukaryota</taxon>
        <taxon>Sar</taxon>
        <taxon>Alveolata</taxon>
        <taxon>Ciliophora</taxon>
        <taxon>Intramacronucleata</taxon>
        <taxon>Spirotrichea</taxon>
        <taxon>Stichotrichia</taxon>
        <taxon>Sporadotrichida</taxon>
        <taxon>Halteriidae</taxon>
        <taxon>Halteria</taxon>
    </lineage>
</organism>